<evidence type="ECO:0000256" key="1">
    <source>
        <dbReference type="ARBA" id="ARBA00022448"/>
    </source>
</evidence>
<comment type="caution">
    <text evidence="5">The sequence shown here is derived from an EMBL/GenBank/DDBJ whole genome shotgun (WGS) entry which is preliminary data.</text>
</comment>
<keyword evidence="3 5" id="KW-0067">ATP-binding</keyword>
<dbReference type="AlphaFoldDB" id="A0A5R8LMU5"/>
<dbReference type="InterPro" id="IPR003593">
    <property type="entry name" value="AAA+_ATPase"/>
</dbReference>
<evidence type="ECO:0000313" key="5">
    <source>
        <dbReference type="EMBL" id="TLF38505.1"/>
    </source>
</evidence>
<dbReference type="RefSeq" id="WP_010492201.1">
    <property type="nucleotide sequence ID" value="NZ_CP074379.1"/>
</dbReference>
<evidence type="ECO:0000256" key="2">
    <source>
        <dbReference type="ARBA" id="ARBA00022741"/>
    </source>
</evidence>
<dbReference type="InterPro" id="IPR003439">
    <property type="entry name" value="ABC_transporter-like_ATP-bd"/>
</dbReference>
<organism evidence="5 6">
    <name type="scientific">Lacticaseibacillus zeae</name>
    <name type="common">Lactobacillus zeae</name>
    <dbReference type="NCBI Taxonomy" id="57037"/>
    <lineage>
        <taxon>Bacteria</taxon>
        <taxon>Bacillati</taxon>
        <taxon>Bacillota</taxon>
        <taxon>Bacilli</taxon>
        <taxon>Lactobacillales</taxon>
        <taxon>Lactobacillaceae</taxon>
        <taxon>Lacticaseibacillus</taxon>
    </lineage>
</organism>
<name>A0A5R8LMU5_LACZE</name>
<dbReference type="Proteomes" id="UP000307781">
    <property type="component" value="Unassembled WGS sequence"/>
</dbReference>
<proteinExistence type="predicted"/>
<evidence type="ECO:0000256" key="3">
    <source>
        <dbReference type="ARBA" id="ARBA00022840"/>
    </source>
</evidence>
<dbReference type="PROSITE" id="PS50893">
    <property type="entry name" value="ABC_TRANSPORTER_2"/>
    <property type="match status" value="1"/>
</dbReference>
<dbReference type="SUPFAM" id="SSF52540">
    <property type="entry name" value="P-loop containing nucleoside triphosphate hydrolases"/>
    <property type="match status" value="1"/>
</dbReference>
<keyword evidence="2" id="KW-0547">Nucleotide-binding</keyword>
<dbReference type="PANTHER" id="PTHR42939">
    <property type="entry name" value="ABC TRANSPORTER ATP-BINDING PROTEIN ALBC-RELATED"/>
    <property type="match status" value="1"/>
</dbReference>
<dbReference type="PANTHER" id="PTHR42939:SF1">
    <property type="entry name" value="ABC TRANSPORTER ATP-BINDING PROTEIN ALBC-RELATED"/>
    <property type="match status" value="1"/>
</dbReference>
<evidence type="ECO:0000313" key="6">
    <source>
        <dbReference type="Proteomes" id="UP000307781"/>
    </source>
</evidence>
<dbReference type="EMBL" id="VBWN01000017">
    <property type="protein sequence ID" value="TLF38505.1"/>
    <property type="molecule type" value="Genomic_DNA"/>
</dbReference>
<dbReference type="InterPro" id="IPR051782">
    <property type="entry name" value="ABC_Transporter_VariousFunc"/>
</dbReference>
<sequence length="200" mass="22711">MGNQVRVKNVSFSYDDDVLFRDLSLHFSSGSIYRIMGSNGVGKTTLLKLLAFELLPNEGVIDTDLTREEIVYLHDGNILDPNLSAKEHVDFLISFDKINRQRLAKLPYLLEKMKLGAYYNELTSALSLGTVMKLTFLLFWLQEPKMLMLDEFFSGIDTSGMRCIVDLINEMATEGTIILFVTHVDQNADLLAYRSVQICK</sequence>
<feature type="domain" description="ABC transporter" evidence="4">
    <location>
        <begin position="5"/>
        <end position="198"/>
    </location>
</feature>
<dbReference type="GO" id="GO:0016887">
    <property type="term" value="F:ATP hydrolysis activity"/>
    <property type="evidence" value="ECO:0007669"/>
    <property type="project" value="InterPro"/>
</dbReference>
<dbReference type="Pfam" id="PF00005">
    <property type="entry name" value="ABC_tran"/>
    <property type="match status" value="1"/>
</dbReference>
<dbReference type="SMART" id="SM00382">
    <property type="entry name" value="AAA"/>
    <property type="match status" value="1"/>
</dbReference>
<gene>
    <name evidence="5" type="ORF">FEI14_14195</name>
</gene>
<dbReference type="Gene3D" id="3.40.50.300">
    <property type="entry name" value="P-loop containing nucleotide triphosphate hydrolases"/>
    <property type="match status" value="1"/>
</dbReference>
<keyword evidence="1" id="KW-0813">Transport</keyword>
<protein>
    <submittedName>
        <fullName evidence="5">ATP-binding cassette domain-containing protein</fullName>
    </submittedName>
</protein>
<dbReference type="InterPro" id="IPR027417">
    <property type="entry name" value="P-loop_NTPase"/>
</dbReference>
<evidence type="ECO:0000259" key="4">
    <source>
        <dbReference type="PROSITE" id="PS50893"/>
    </source>
</evidence>
<dbReference type="GO" id="GO:0005524">
    <property type="term" value="F:ATP binding"/>
    <property type="evidence" value="ECO:0007669"/>
    <property type="project" value="UniProtKB-KW"/>
</dbReference>
<reference evidence="5 6" key="1">
    <citation type="submission" date="2019-05" db="EMBL/GenBank/DDBJ databases">
        <title>Genome-based reclassification of Lactobacillus casei as Lactobacillus casei subsp. casei. subsp.nov., description of Lactobacillus casei subsp. zeae subsp. nov., and emended description of Lactobacillus casei.</title>
        <authorList>
            <person name="Huang C.-H."/>
        </authorList>
    </citation>
    <scope>NUCLEOTIDE SEQUENCE [LARGE SCALE GENOMIC DNA]</scope>
    <source>
        <strain evidence="5 6">CRBIP24.58</strain>
    </source>
</reference>
<accession>A0A5R8LMU5</accession>